<dbReference type="STRING" id="147645.A6J80_04355"/>
<sequence>MKKFVLAVAALALTAGASMAQTVRIATEGAYPPYNLVNDQGQVDGFEVALGNELCKRAQLDCTWVKNDWDSIIPNLVSGNYDAIMAAMSINEERKASIDFTQNYLPPAPSSYIALTPDADLKGGVIAAQTGTVQAAYIAQTGATMLEFATIDEVIAAVRNGEADAGFGDHEVLRPSVEESQDLQFVGDQVSLDEGIGVGLRKSDAELKAKLNDAIAAMKADGSLNALIAKWFGDKAQLHE</sequence>
<evidence type="ECO:0000256" key="1">
    <source>
        <dbReference type="ARBA" id="ARBA00022729"/>
    </source>
</evidence>
<dbReference type="EMBL" id="CP044081">
    <property type="protein sequence ID" value="QEU09539.1"/>
    <property type="molecule type" value="Genomic_DNA"/>
</dbReference>
<keyword evidence="1 2" id="KW-0732">Signal</keyword>
<dbReference type="SMART" id="SM00079">
    <property type="entry name" value="PBPe"/>
    <property type="match status" value="1"/>
</dbReference>
<dbReference type="KEGG" id="pye:A6J80_04355"/>
<dbReference type="Proteomes" id="UP000191257">
    <property type="component" value="Chromosome"/>
</dbReference>
<dbReference type="GO" id="GO:0015276">
    <property type="term" value="F:ligand-gated monoatomic ion channel activity"/>
    <property type="evidence" value="ECO:0007669"/>
    <property type="project" value="InterPro"/>
</dbReference>
<evidence type="ECO:0000256" key="2">
    <source>
        <dbReference type="SAM" id="SignalP"/>
    </source>
</evidence>
<gene>
    <name evidence="5" type="ORF">A6J80_04355</name>
    <name evidence="6" type="ORF">FOB51_16885</name>
</gene>
<dbReference type="Pfam" id="PF00497">
    <property type="entry name" value="SBP_bac_3"/>
    <property type="match status" value="1"/>
</dbReference>
<dbReference type="PANTHER" id="PTHR35936">
    <property type="entry name" value="MEMBRANE-BOUND LYTIC MUREIN TRANSGLYCOSYLASE F"/>
    <property type="match status" value="1"/>
</dbReference>
<keyword evidence="7" id="KW-1185">Reference proteome</keyword>
<dbReference type="GO" id="GO:0016020">
    <property type="term" value="C:membrane"/>
    <property type="evidence" value="ECO:0007669"/>
    <property type="project" value="InterPro"/>
</dbReference>
<dbReference type="InterPro" id="IPR001320">
    <property type="entry name" value="Iontro_rcpt_C"/>
</dbReference>
<name>A0A1V0GPE3_9RHOB</name>
<feature type="signal peptide" evidence="2">
    <location>
        <begin position="1"/>
        <end position="20"/>
    </location>
</feature>
<reference evidence="5" key="2">
    <citation type="submission" date="2017-12" db="EMBL/GenBank/DDBJ databases">
        <title>FDA dAtabase for Regulatory Grade micrObial Sequences (FDA-ARGOS): Supporting development and validation of Infectious Disease Dx tests.</title>
        <authorList>
            <person name="Campos J."/>
            <person name="Goldberg B."/>
            <person name="Tallon L."/>
            <person name="Sadzewicz L."/>
            <person name="Sengamalay N."/>
            <person name="Ott S."/>
            <person name="Godinez A."/>
            <person name="Nagaraj S."/>
            <person name="Vyas G."/>
            <person name="Aluvathingal J."/>
            <person name="Nadendla S."/>
            <person name="Geyer C."/>
            <person name="Nandy P."/>
            <person name="Hobson J."/>
            <person name="Sichtig H."/>
        </authorList>
    </citation>
    <scope>NUCLEOTIDE SEQUENCE</scope>
    <source>
        <strain evidence="5">FDAARGOS_252</strain>
    </source>
</reference>
<dbReference type="PANTHER" id="PTHR35936:SF17">
    <property type="entry name" value="ARGININE-BINDING EXTRACELLULAR PROTEIN ARTP"/>
    <property type="match status" value="1"/>
</dbReference>
<feature type="chain" id="PRO_5044063085" evidence="2">
    <location>
        <begin position="21"/>
        <end position="240"/>
    </location>
</feature>
<evidence type="ECO:0000313" key="5">
    <source>
        <dbReference type="EMBL" id="ARC35714.1"/>
    </source>
</evidence>
<proteinExistence type="predicted"/>
<dbReference type="AlphaFoldDB" id="A0A1V0GPE3"/>
<dbReference type="SMART" id="SM00062">
    <property type="entry name" value="PBPb"/>
    <property type="match status" value="1"/>
</dbReference>
<dbReference type="eggNOG" id="COG0834">
    <property type="taxonomic scope" value="Bacteria"/>
</dbReference>
<organism evidence="5 7">
    <name type="scientific">Paracoccus yeei</name>
    <dbReference type="NCBI Taxonomy" id="147645"/>
    <lineage>
        <taxon>Bacteria</taxon>
        <taxon>Pseudomonadati</taxon>
        <taxon>Pseudomonadota</taxon>
        <taxon>Alphaproteobacteria</taxon>
        <taxon>Rhodobacterales</taxon>
        <taxon>Paracoccaceae</taxon>
        <taxon>Paracoccus</taxon>
    </lineage>
</organism>
<protein>
    <submittedName>
        <fullName evidence="5">Amino acid ABC transporter</fullName>
    </submittedName>
    <submittedName>
        <fullName evidence="6">Transporter substrate-binding domain-containing protein</fullName>
    </submittedName>
</protein>
<dbReference type="SUPFAM" id="SSF53850">
    <property type="entry name" value="Periplasmic binding protein-like II"/>
    <property type="match status" value="1"/>
</dbReference>
<dbReference type="EMBL" id="CP020442">
    <property type="protein sequence ID" value="ARC35714.1"/>
    <property type="molecule type" value="Genomic_DNA"/>
</dbReference>
<dbReference type="InterPro" id="IPR001638">
    <property type="entry name" value="Solute-binding_3/MltF_N"/>
</dbReference>
<evidence type="ECO:0000259" key="3">
    <source>
        <dbReference type="SMART" id="SM00062"/>
    </source>
</evidence>
<dbReference type="OrthoDB" id="9807134at2"/>
<reference evidence="7" key="1">
    <citation type="submission" date="2017-03" db="EMBL/GenBank/DDBJ databases">
        <title>FDA dAtabase for Regulatory Grade micrObial Sequences (FDA-ARGOS): Supporting development and validation of Infectious Disease Dx tests.</title>
        <authorList>
            <person name="Campos J."/>
            <person name="Goldberg B."/>
            <person name="Tallon L."/>
            <person name="Sadzewicz L."/>
            <person name="Sengamalay N."/>
            <person name="Ott S."/>
            <person name="Godinez A."/>
            <person name="Nagaraj S."/>
            <person name="Vyas G."/>
            <person name="Aluvathingal J."/>
            <person name="Nadendla S."/>
            <person name="Geyer C."/>
            <person name="Nandy P."/>
            <person name="Hobson J."/>
            <person name="Sichtig H."/>
        </authorList>
    </citation>
    <scope>NUCLEOTIDE SEQUENCE [LARGE SCALE GENOMIC DNA]</scope>
    <source>
        <strain evidence="7">FDAARGOS_252</strain>
    </source>
</reference>
<dbReference type="Proteomes" id="UP000324507">
    <property type="component" value="Chromosome"/>
</dbReference>
<dbReference type="RefSeq" id="WP_028717785.1">
    <property type="nucleotide sequence ID" value="NZ_CALTWI010000107.1"/>
</dbReference>
<evidence type="ECO:0000259" key="4">
    <source>
        <dbReference type="SMART" id="SM00079"/>
    </source>
</evidence>
<reference evidence="6 8" key="3">
    <citation type="submission" date="2019-09" db="EMBL/GenBank/DDBJ databases">
        <title>FDA dAtabase for Regulatory Grade micrObial Sequences (FDA-ARGOS): Supporting development and validation of Infectious Disease Dx tests.</title>
        <authorList>
            <person name="Sciortino C."/>
            <person name="Tallon L."/>
            <person name="Sadzewicz L."/>
            <person name="Vavikolanu K."/>
            <person name="Mehta A."/>
            <person name="Aluvathingal J."/>
            <person name="Nadendla S."/>
            <person name="Nandy P."/>
            <person name="Geyer C."/>
            <person name="Yan Y."/>
            <person name="Sichtig H."/>
        </authorList>
    </citation>
    <scope>NUCLEOTIDE SEQUENCE [LARGE SCALE GENOMIC DNA]</scope>
    <source>
        <strain evidence="6 8">FDAARGOS_643</strain>
    </source>
</reference>
<accession>A0A1V0GPE3</accession>
<dbReference type="Gene3D" id="3.40.190.10">
    <property type="entry name" value="Periplasmic binding protein-like II"/>
    <property type="match status" value="2"/>
</dbReference>
<evidence type="ECO:0000313" key="7">
    <source>
        <dbReference type="Proteomes" id="UP000191257"/>
    </source>
</evidence>
<feature type="domain" description="Ionotropic glutamate receptor C-terminal" evidence="4">
    <location>
        <begin position="22"/>
        <end position="234"/>
    </location>
</feature>
<feature type="domain" description="Solute-binding protein family 3/N-terminal" evidence="3">
    <location>
        <begin position="22"/>
        <end position="235"/>
    </location>
</feature>
<evidence type="ECO:0000313" key="6">
    <source>
        <dbReference type="EMBL" id="QEU09539.1"/>
    </source>
</evidence>
<evidence type="ECO:0000313" key="8">
    <source>
        <dbReference type="Proteomes" id="UP000324507"/>
    </source>
</evidence>